<protein>
    <submittedName>
        <fullName evidence="3">Uncharacterized protein</fullName>
    </submittedName>
</protein>
<gene>
    <name evidence="3" type="ORF">CAEBREN_17366</name>
</gene>
<dbReference type="HOGENOM" id="CLU_2544598_0_0_1"/>
<keyword evidence="2" id="KW-1133">Transmembrane helix</keyword>
<feature type="transmembrane region" description="Helical" evidence="2">
    <location>
        <begin position="51"/>
        <end position="69"/>
    </location>
</feature>
<dbReference type="InParanoid" id="G0MAR2"/>
<dbReference type="Proteomes" id="UP000008068">
    <property type="component" value="Unassembled WGS sequence"/>
</dbReference>
<evidence type="ECO:0000256" key="1">
    <source>
        <dbReference type="SAM" id="MobiDB-lite"/>
    </source>
</evidence>
<evidence type="ECO:0000313" key="4">
    <source>
        <dbReference type="Proteomes" id="UP000008068"/>
    </source>
</evidence>
<keyword evidence="4" id="KW-1185">Reference proteome</keyword>
<proteinExistence type="predicted"/>
<name>G0MAR2_CAEBE</name>
<feature type="compositionally biased region" description="Basic and acidic residues" evidence="1">
    <location>
        <begin position="1"/>
        <end position="16"/>
    </location>
</feature>
<keyword evidence="2" id="KW-0472">Membrane</keyword>
<reference evidence="4" key="1">
    <citation type="submission" date="2011-07" db="EMBL/GenBank/DDBJ databases">
        <authorList>
            <consortium name="Caenorhabditis brenneri Sequencing and Analysis Consortium"/>
            <person name="Wilson R.K."/>
        </authorList>
    </citation>
    <scope>NUCLEOTIDE SEQUENCE [LARGE SCALE GENOMIC DNA]</scope>
    <source>
        <strain evidence="4">PB2801</strain>
    </source>
</reference>
<dbReference type="EMBL" id="GL379788">
    <property type="protein sequence ID" value="EGT40364.1"/>
    <property type="molecule type" value="Genomic_DNA"/>
</dbReference>
<accession>G0MAR2</accession>
<evidence type="ECO:0000256" key="2">
    <source>
        <dbReference type="SAM" id="Phobius"/>
    </source>
</evidence>
<feature type="region of interest" description="Disordered" evidence="1">
    <location>
        <begin position="1"/>
        <end position="35"/>
    </location>
</feature>
<dbReference type="AlphaFoldDB" id="G0MAR2"/>
<evidence type="ECO:0000313" key="3">
    <source>
        <dbReference type="EMBL" id="EGT40364.1"/>
    </source>
</evidence>
<organism evidence="4">
    <name type="scientific">Caenorhabditis brenneri</name>
    <name type="common">Nematode worm</name>
    <dbReference type="NCBI Taxonomy" id="135651"/>
    <lineage>
        <taxon>Eukaryota</taxon>
        <taxon>Metazoa</taxon>
        <taxon>Ecdysozoa</taxon>
        <taxon>Nematoda</taxon>
        <taxon>Chromadorea</taxon>
        <taxon>Rhabditida</taxon>
        <taxon>Rhabditina</taxon>
        <taxon>Rhabditomorpha</taxon>
        <taxon>Rhabditoidea</taxon>
        <taxon>Rhabditidae</taxon>
        <taxon>Peloderinae</taxon>
        <taxon>Caenorhabditis</taxon>
    </lineage>
</organism>
<keyword evidence="2" id="KW-0812">Transmembrane</keyword>
<sequence length="83" mass="9581">MTPRSTPHDSAIEMDRLSIASEDEEEMSKKQGDRFPANTDFEKTLVRKKRLAFCSLSLCLFGICCYYYKFGLFTDYEKAHPNG</sequence>